<dbReference type="AlphaFoldDB" id="A0A7W0DSU4"/>
<dbReference type="Gene3D" id="3.90.1200.10">
    <property type="match status" value="1"/>
</dbReference>
<evidence type="ECO:0000313" key="4">
    <source>
        <dbReference type="Proteomes" id="UP000545761"/>
    </source>
</evidence>
<dbReference type="EMBL" id="JACEHE010000031">
    <property type="protein sequence ID" value="MBA2950648.1"/>
    <property type="molecule type" value="Genomic_DNA"/>
</dbReference>
<evidence type="ECO:0000256" key="1">
    <source>
        <dbReference type="SAM" id="MobiDB-lite"/>
    </source>
</evidence>
<dbReference type="SUPFAM" id="SSF56112">
    <property type="entry name" value="Protein kinase-like (PK-like)"/>
    <property type="match status" value="1"/>
</dbReference>
<feature type="region of interest" description="Disordered" evidence="1">
    <location>
        <begin position="138"/>
        <end position="160"/>
    </location>
</feature>
<feature type="domain" description="Aminoglycoside phosphotransferase" evidence="2">
    <location>
        <begin position="41"/>
        <end position="262"/>
    </location>
</feature>
<dbReference type="InterPro" id="IPR002575">
    <property type="entry name" value="Aminoglycoside_PTrfase"/>
</dbReference>
<comment type="caution">
    <text evidence="3">The sequence shown here is derived from an EMBL/GenBank/DDBJ whole genome shotgun (WGS) entry which is preliminary data.</text>
</comment>
<reference evidence="3 4" key="1">
    <citation type="submission" date="2020-07" db="EMBL/GenBank/DDBJ databases">
        <title>Streptomyces isolated from Indian soil.</title>
        <authorList>
            <person name="Mandal S."/>
            <person name="Maiti P.K."/>
        </authorList>
    </citation>
    <scope>NUCLEOTIDE SEQUENCE [LARGE SCALE GENOMIC DNA]</scope>
    <source>
        <strain evidence="3 4">PSKA28</strain>
    </source>
</reference>
<organism evidence="3 4">
    <name type="scientific">Streptomyces himalayensis subsp. himalayensis</name>
    <dbReference type="NCBI Taxonomy" id="2756131"/>
    <lineage>
        <taxon>Bacteria</taxon>
        <taxon>Bacillati</taxon>
        <taxon>Actinomycetota</taxon>
        <taxon>Actinomycetes</taxon>
        <taxon>Kitasatosporales</taxon>
        <taxon>Streptomycetaceae</taxon>
        <taxon>Streptomyces</taxon>
        <taxon>Streptomyces himalayensis</taxon>
    </lineage>
</organism>
<name>A0A7W0DSU4_9ACTN</name>
<evidence type="ECO:0000313" key="3">
    <source>
        <dbReference type="EMBL" id="MBA2950648.1"/>
    </source>
</evidence>
<dbReference type="PANTHER" id="PTHR21310:SF42">
    <property type="entry name" value="BIFUNCTIONAL AAC_APH"/>
    <property type="match status" value="1"/>
</dbReference>
<dbReference type="InterPro" id="IPR011009">
    <property type="entry name" value="Kinase-like_dom_sf"/>
</dbReference>
<dbReference type="InterPro" id="IPR051678">
    <property type="entry name" value="AGP_Transferase"/>
</dbReference>
<keyword evidence="3" id="KW-0808">Transferase</keyword>
<gene>
    <name evidence="3" type="ORF">H1D24_33985</name>
</gene>
<dbReference type="CDD" id="cd05155">
    <property type="entry name" value="APH_ChoK_like_1"/>
    <property type="match status" value="1"/>
</dbReference>
<dbReference type="RefSeq" id="WP_181661577.1">
    <property type="nucleotide sequence ID" value="NZ_JACEHE010000031.1"/>
</dbReference>
<accession>A0A7W0DSU4</accession>
<dbReference type="PANTHER" id="PTHR21310">
    <property type="entry name" value="AMINOGLYCOSIDE PHOSPHOTRANSFERASE-RELATED-RELATED"/>
    <property type="match status" value="1"/>
</dbReference>
<sequence>MGAIKMHADEIQTNVALVRRLLAGQFPQWADLTIEPVASYGTDHDIYRLGDHLSVRLPRIGWATEQAAREAEWLPRLAPHLPLALPVQLAQGRPAEGYPFDWSVYEWLPGENANGTIDDLDRAAVDLAAFVKALHRVDTTGAPPRPPRGRGGPLAEHDESVRRSIEQLGNRIDGAAALRSWEESLDAPTWDGEETWLHGDLLPGNLLVVGGRLSAVIDFGTLNVGDPACDLLPAWNVFTGASRTRYRSELAVDDASWLRGRGWALFQAVVALPYYWDTNPGMIRQASHALAEVLADGSP</sequence>
<dbReference type="Gene3D" id="3.30.200.20">
    <property type="entry name" value="Phosphorylase Kinase, domain 1"/>
    <property type="match status" value="1"/>
</dbReference>
<dbReference type="GO" id="GO:0016740">
    <property type="term" value="F:transferase activity"/>
    <property type="evidence" value="ECO:0007669"/>
    <property type="project" value="UniProtKB-KW"/>
</dbReference>
<dbReference type="Proteomes" id="UP000545761">
    <property type="component" value="Unassembled WGS sequence"/>
</dbReference>
<evidence type="ECO:0000259" key="2">
    <source>
        <dbReference type="Pfam" id="PF01636"/>
    </source>
</evidence>
<proteinExistence type="predicted"/>
<dbReference type="Pfam" id="PF01636">
    <property type="entry name" value="APH"/>
    <property type="match status" value="1"/>
</dbReference>
<protein>
    <submittedName>
        <fullName evidence="3">Aminoglycoside phosphotransferase family protein</fullName>
    </submittedName>
</protein>